<feature type="signal peptide" evidence="5">
    <location>
        <begin position="1"/>
        <end position="24"/>
    </location>
</feature>
<protein>
    <recommendedName>
        <fullName evidence="6">C-type lysozyme inhibitor domain-containing protein</fullName>
    </recommendedName>
</protein>
<reference evidence="7 8" key="1">
    <citation type="submission" date="2014-10" db="EMBL/GenBank/DDBJ databases">
        <title>Genome sequencing of Vibrio sinaloensis T08.</title>
        <authorList>
            <person name="Chan K.-G."/>
            <person name="Mohamad N.I."/>
        </authorList>
    </citation>
    <scope>NUCLEOTIDE SEQUENCE [LARGE SCALE GENOMIC DNA]</scope>
    <source>
        <strain evidence="7 8">T08</strain>
    </source>
</reference>
<comment type="caution">
    <text evidence="7">The sequence shown here is derived from an EMBL/GenBank/DDBJ whole genome shotgun (WGS) entry which is preliminary data.</text>
</comment>
<dbReference type="AlphaFoldDB" id="A0A0A5HYF3"/>
<sequence length="115" mass="12759">MMKKGRFIVMMGVALAGCSQSASQSDNTFQRDWIQYQCDAGKAFEVGYLPGQEKAWLKVDQQEFPLIQVPSGSGTKYILDDGTAATANPIVLHTKGTNARLEFARSIYKNCQFDE</sequence>
<dbReference type="SUPFAM" id="SSF141488">
    <property type="entry name" value="YdhA-like"/>
    <property type="match status" value="1"/>
</dbReference>
<evidence type="ECO:0000256" key="4">
    <source>
        <dbReference type="ARBA" id="ARBA00023288"/>
    </source>
</evidence>
<gene>
    <name evidence="7" type="ORF">NM06_10175</name>
</gene>
<dbReference type="Gene3D" id="2.40.128.200">
    <property type="match status" value="1"/>
</dbReference>
<evidence type="ECO:0000256" key="2">
    <source>
        <dbReference type="ARBA" id="ARBA00023136"/>
    </source>
</evidence>
<feature type="chain" id="PRO_5002011194" description="C-type lysozyme inhibitor domain-containing protein" evidence="5">
    <location>
        <begin position="25"/>
        <end position="115"/>
    </location>
</feature>
<keyword evidence="4" id="KW-0449">Lipoprotein</keyword>
<organism evidence="7 8">
    <name type="scientific">Photobacterium sp. (strain ATCC 43367)</name>
    <dbReference type="NCBI Taxonomy" id="379097"/>
    <lineage>
        <taxon>Bacteria</taxon>
        <taxon>Pseudomonadati</taxon>
        <taxon>Pseudomonadota</taxon>
        <taxon>Gammaproteobacteria</taxon>
        <taxon>Vibrionales</taxon>
        <taxon>Vibrionaceae</taxon>
        <taxon>Vibrio</taxon>
        <taxon>Vibrio oreintalis group</taxon>
    </lineage>
</organism>
<proteinExistence type="predicted"/>
<dbReference type="PROSITE" id="PS51257">
    <property type="entry name" value="PROKAR_LIPOPROTEIN"/>
    <property type="match status" value="1"/>
</dbReference>
<dbReference type="EMBL" id="JRWP01000019">
    <property type="protein sequence ID" value="KGY08541.1"/>
    <property type="molecule type" value="Genomic_DNA"/>
</dbReference>
<name>A0A0A5HYF3_PHOS4</name>
<evidence type="ECO:0000256" key="3">
    <source>
        <dbReference type="ARBA" id="ARBA00023139"/>
    </source>
</evidence>
<feature type="domain" description="C-type lysozyme inhibitor" evidence="6">
    <location>
        <begin position="36"/>
        <end position="105"/>
    </location>
</feature>
<evidence type="ECO:0000313" key="8">
    <source>
        <dbReference type="Proteomes" id="UP000030451"/>
    </source>
</evidence>
<dbReference type="RefSeq" id="WP_038190683.1">
    <property type="nucleotide sequence ID" value="NZ_JRWP01000019.1"/>
</dbReference>
<keyword evidence="3" id="KW-0564">Palmitate</keyword>
<dbReference type="OrthoDB" id="7069120at2"/>
<keyword evidence="2" id="KW-0472">Membrane</keyword>
<keyword evidence="1 5" id="KW-0732">Signal</keyword>
<evidence type="ECO:0000256" key="5">
    <source>
        <dbReference type="SAM" id="SignalP"/>
    </source>
</evidence>
<dbReference type="InterPro" id="IPR018660">
    <property type="entry name" value="MliC"/>
</dbReference>
<dbReference type="Proteomes" id="UP000030451">
    <property type="component" value="Unassembled WGS sequence"/>
</dbReference>
<evidence type="ECO:0000259" key="6">
    <source>
        <dbReference type="Pfam" id="PF09864"/>
    </source>
</evidence>
<dbReference type="Pfam" id="PF09864">
    <property type="entry name" value="MliC"/>
    <property type="match status" value="1"/>
</dbReference>
<evidence type="ECO:0000256" key="1">
    <source>
        <dbReference type="ARBA" id="ARBA00022729"/>
    </source>
</evidence>
<dbReference type="InterPro" id="IPR036328">
    <property type="entry name" value="MliC_sf"/>
</dbReference>
<accession>A0A0A5HYF3</accession>
<dbReference type="STRING" id="379097.SE23_12170"/>
<evidence type="ECO:0000313" key="7">
    <source>
        <dbReference type="EMBL" id="KGY08541.1"/>
    </source>
</evidence>